<dbReference type="InterPro" id="IPR011008">
    <property type="entry name" value="Dimeric_a/b-barrel"/>
</dbReference>
<dbReference type="SUPFAM" id="SSF54909">
    <property type="entry name" value="Dimeric alpha+beta barrel"/>
    <property type="match status" value="1"/>
</dbReference>
<proteinExistence type="predicted"/>
<dbReference type="Proteomes" id="UP000005695">
    <property type="component" value="Unassembled WGS sequence"/>
</dbReference>
<sequence length="95" mass="11195">MAVKIIIIRQVPQEKEPEIRPLLLKMRSLAHAQNGYISGETLINFDNPSERIVISTWKTLENWNDWLNNDQRITLQSEVDRILGHETLYQIYYNG</sequence>
<dbReference type="Pfam" id="PF03992">
    <property type="entry name" value="ABM"/>
    <property type="match status" value="1"/>
</dbReference>
<gene>
    <name evidence="2" type="ORF">Dace_2045</name>
</gene>
<dbReference type="InterPro" id="IPR007138">
    <property type="entry name" value="ABM_dom"/>
</dbReference>
<dbReference type="EMBL" id="AAEW02000003">
    <property type="protein sequence ID" value="EAT16793.1"/>
    <property type="molecule type" value="Genomic_DNA"/>
</dbReference>
<dbReference type="RefSeq" id="WP_005998235.1">
    <property type="nucleotide sequence ID" value="NZ_AAEW02000003.1"/>
</dbReference>
<evidence type="ECO:0000259" key="1">
    <source>
        <dbReference type="Pfam" id="PF03992"/>
    </source>
</evidence>
<dbReference type="OrthoDB" id="5405645at2"/>
<dbReference type="AlphaFoldDB" id="Q1K2T8"/>
<protein>
    <recommendedName>
        <fullName evidence="1">ABM domain-containing protein</fullName>
    </recommendedName>
</protein>
<evidence type="ECO:0000313" key="3">
    <source>
        <dbReference type="Proteomes" id="UP000005695"/>
    </source>
</evidence>
<name>Q1K2T8_DESA6</name>
<reference evidence="2" key="1">
    <citation type="submission" date="2006-05" db="EMBL/GenBank/DDBJ databases">
        <title>Annotation of the draft genome assembly of Desulfuromonas acetoxidans DSM 684.</title>
        <authorList>
            <consortium name="US DOE Joint Genome Institute (JGI-ORNL)"/>
            <person name="Larimer F."/>
            <person name="Land M."/>
            <person name="Hauser L."/>
        </authorList>
    </citation>
    <scope>NUCLEOTIDE SEQUENCE [LARGE SCALE GENOMIC DNA]</scope>
    <source>
        <strain evidence="2">DSM 684</strain>
    </source>
</reference>
<dbReference type="Gene3D" id="3.30.70.100">
    <property type="match status" value="1"/>
</dbReference>
<comment type="caution">
    <text evidence="2">The sequence shown here is derived from an EMBL/GenBank/DDBJ whole genome shotgun (WGS) entry which is preliminary data.</text>
</comment>
<accession>Q1K2T8</accession>
<keyword evidence="3" id="KW-1185">Reference proteome</keyword>
<reference evidence="2" key="2">
    <citation type="submission" date="2006-05" db="EMBL/GenBank/DDBJ databases">
        <title>Sequencing of the draft genome and assembly of Desulfuromonas acetoxidans DSM 684.</title>
        <authorList>
            <consortium name="US DOE Joint Genome Institute (JGI-PGF)"/>
            <person name="Copeland A."/>
            <person name="Lucas S."/>
            <person name="Lapidus A."/>
            <person name="Barry K."/>
            <person name="Detter J.C."/>
            <person name="Glavina del Rio T."/>
            <person name="Hammon N."/>
            <person name="Israni S."/>
            <person name="Dalin E."/>
            <person name="Tice H."/>
            <person name="Bruce D."/>
            <person name="Pitluck S."/>
            <person name="Richardson P."/>
        </authorList>
    </citation>
    <scope>NUCLEOTIDE SEQUENCE [LARGE SCALE GENOMIC DNA]</scope>
    <source>
        <strain evidence="2">DSM 684</strain>
    </source>
</reference>
<feature type="domain" description="ABM" evidence="1">
    <location>
        <begin position="6"/>
        <end position="71"/>
    </location>
</feature>
<organism evidence="2 3">
    <name type="scientific">Desulfuromonas acetoxidans (strain DSM 684 / 11070)</name>
    <dbReference type="NCBI Taxonomy" id="281689"/>
    <lineage>
        <taxon>Bacteria</taxon>
        <taxon>Pseudomonadati</taxon>
        <taxon>Thermodesulfobacteriota</taxon>
        <taxon>Desulfuromonadia</taxon>
        <taxon>Desulfuromonadales</taxon>
        <taxon>Desulfuromonadaceae</taxon>
        <taxon>Desulfuromonas</taxon>
    </lineage>
</organism>
<evidence type="ECO:0000313" key="2">
    <source>
        <dbReference type="EMBL" id="EAT16793.1"/>
    </source>
</evidence>